<dbReference type="InterPro" id="IPR036188">
    <property type="entry name" value="FAD/NAD-bd_sf"/>
</dbReference>
<dbReference type="AlphaFoldDB" id="A0A811Z7V4"/>
<protein>
    <submittedName>
        <fullName evidence="7">(raccoon dog) hypothetical protein</fullName>
    </submittedName>
</protein>
<reference evidence="7" key="1">
    <citation type="submission" date="2020-12" db="EMBL/GenBank/DDBJ databases">
        <authorList>
            <consortium name="Molecular Ecology Group"/>
        </authorList>
    </citation>
    <scope>NUCLEOTIDE SEQUENCE</scope>
    <source>
        <strain evidence="7">TBG_1078</strain>
    </source>
</reference>
<dbReference type="Gene3D" id="3.50.50.60">
    <property type="entry name" value="FAD/NAD(P)-binding domain"/>
    <property type="match status" value="1"/>
</dbReference>
<dbReference type="GO" id="GO:0005093">
    <property type="term" value="F:Rab GDP-dissociation inhibitor activity"/>
    <property type="evidence" value="ECO:0007669"/>
    <property type="project" value="TreeGrafter"/>
</dbReference>
<comment type="caution">
    <text evidence="7">The sequence shown here is derived from an EMBL/GenBank/DDBJ whole genome shotgun (WGS) entry which is preliminary data.</text>
</comment>
<dbReference type="GO" id="GO:0005794">
    <property type="term" value="C:Golgi apparatus"/>
    <property type="evidence" value="ECO:0007669"/>
    <property type="project" value="UniProtKB-SubCell"/>
</dbReference>
<dbReference type="Pfam" id="PF00996">
    <property type="entry name" value="GDI"/>
    <property type="match status" value="2"/>
</dbReference>
<dbReference type="GO" id="GO:0016192">
    <property type="term" value="P:vesicle-mediated transport"/>
    <property type="evidence" value="ECO:0007669"/>
    <property type="project" value="TreeGrafter"/>
</dbReference>
<sequence>MNEEYEVFLLGIMSVNGKKVIHMDRNLYYREEVGIGRDWNVDLIPKFLMVSGHCYPLFKVTEGSFVYKGGKIYKVPSTKAEALASSLMRLFEKRCFRRSLVSVAKLYKKFDLGQDVIDFTGHALASYRTNDYLGHLGGSSLARYSESPDLYLLYGLCAIYDGTYMLNKPTEEIVQNGGVIVVKSEGEVNHFICILSHPIKNISGTSSCQIIIPQNQVSQNVAAQGRYIAIVSTTKFVNINDLLVPKDLETESQVFIFCIYNAPTHFETTCDDIKDTWKRMTESEFDLEEMKHKLY</sequence>
<dbReference type="PANTHER" id="PTHR11787">
    <property type="entry name" value="RAB GDP-DISSOCIATION INHIBITOR"/>
    <property type="match status" value="1"/>
</dbReference>
<accession>A0A811Z7V4</accession>
<evidence type="ECO:0000256" key="4">
    <source>
        <dbReference type="ARBA" id="ARBA00022468"/>
    </source>
</evidence>
<dbReference type="Proteomes" id="UP000645828">
    <property type="component" value="Unassembled WGS sequence"/>
</dbReference>
<keyword evidence="5" id="KW-0963">Cytoplasm</keyword>
<keyword evidence="6" id="KW-0333">Golgi apparatus</keyword>
<evidence type="ECO:0000313" key="7">
    <source>
        <dbReference type="EMBL" id="CAD7685056.1"/>
    </source>
</evidence>
<comment type="subcellular location">
    <subcellularLocation>
        <location evidence="1">Cytoplasm</location>
    </subcellularLocation>
    <subcellularLocation>
        <location evidence="2">Golgi apparatus</location>
    </subcellularLocation>
</comment>
<dbReference type="InterPro" id="IPR018203">
    <property type="entry name" value="GDP_dissociation_inhibitor"/>
</dbReference>
<evidence type="ECO:0000256" key="3">
    <source>
        <dbReference type="ARBA" id="ARBA00005593"/>
    </source>
</evidence>
<dbReference type="GO" id="GO:0005096">
    <property type="term" value="F:GTPase activator activity"/>
    <property type="evidence" value="ECO:0007669"/>
    <property type="project" value="UniProtKB-KW"/>
</dbReference>
<evidence type="ECO:0000256" key="1">
    <source>
        <dbReference type="ARBA" id="ARBA00004496"/>
    </source>
</evidence>
<proteinExistence type="inferred from homology"/>
<evidence type="ECO:0000256" key="6">
    <source>
        <dbReference type="ARBA" id="ARBA00023034"/>
    </source>
</evidence>
<gene>
    <name evidence="7" type="ORF">NYPRO_LOCUS17849</name>
</gene>
<name>A0A811Z7V4_NYCPR</name>
<dbReference type="EMBL" id="CAJHUB010000760">
    <property type="protein sequence ID" value="CAD7685056.1"/>
    <property type="molecule type" value="Genomic_DNA"/>
</dbReference>
<keyword evidence="8" id="KW-1185">Reference proteome</keyword>
<evidence type="ECO:0000256" key="5">
    <source>
        <dbReference type="ARBA" id="ARBA00022490"/>
    </source>
</evidence>
<dbReference type="Gene3D" id="3.30.519.10">
    <property type="entry name" value="Guanine Nucleotide Dissociation Inhibitor, domain 2"/>
    <property type="match status" value="1"/>
</dbReference>
<evidence type="ECO:0000313" key="8">
    <source>
        <dbReference type="Proteomes" id="UP000645828"/>
    </source>
</evidence>
<keyword evidence="4" id="KW-0343">GTPase activation</keyword>
<organism evidence="7 8">
    <name type="scientific">Nyctereutes procyonoides</name>
    <name type="common">Raccoon dog</name>
    <name type="synonym">Canis procyonoides</name>
    <dbReference type="NCBI Taxonomy" id="34880"/>
    <lineage>
        <taxon>Eukaryota</taxon>
        <taxon>Metazoa</taxon>
        <taxon>Chordata</taxon>
        <taxon>Craniata</taxon>
        <taxon>Vertebrata</taxon>
        <taxon>Euteleostomi</taxon>
        <taxon>Mammalia</taxon>
        <taxon>Eutheria</taxon>
        <taxon>Laurasiatheria</taxon>
        <taxon>Carnivora</taxon>
        <taxon>Caniformia</taxon>
        <taxon>Canidae</taxon>
        <taxon>Nyctereutes</taxon>
    </lineage>
</organism>
<dbReference type="PANTHER" id="PTHR11787:SF1">
    <property type="entry name" value="RAB GDP DISSOCIATION INHIBITOR BETA"/>
    <property type="match status" value="1"/>
</dbReference>
<evidence type="ECO:0000256" key="2">
    <source>
        <dbReference type="ARBA" id="ARBA00004555"/>
    </source>
</evidence>
<dbReference type="GO" id="GO:0007264">
    <property type="term" value="P:small GTPase-mediated signal transduction"/>
    <property type="evidence" value="ECO:0007669"/>
    <property type="project" value="InterPro"/>
</dbReference>
<comment type="similarity">
    <text evidence="3">Belongs to the Rab GDI family.</text>
</comment>
<dbReference type="SUPFAM" id="SSF51905">
    <property type="entry name" value="FAD/NAD(P)-binding domain"/>
    <property type="match status" value="2"/>
</dbReference>